<dbReference type="SMART" id="SM00245">
    <property type="entry name" value="TSPc"/>
    <property type="match status" value="1"/>
</dbReference>
<comment type="caution">
    <text evidence="8">The sequence shown here is derived from an EMBL/GenBank/DDBJ whole genome shotgun (WGS) entry which is preliminary data.</text>
</comment>
<dbReference type="FunFam" id="2.30.42.10:FF:000063">
    <property type="entry name" value="Peptidase, S41 family"/>
    <property type="match status" value="1"/>
</dbReference>
<dbReference type="GO" id="GO:0006508">
    <property type="term" value="P:proteolysis"/>
    <property type="evidence" value="ECO:0007669"/>
    <property type="project" value="UniProtKB-KW"/>
</dbReference>
<dbReference type="PROSITE" id="PS50106">
    <property type="entry name" value="PDZ"/>
    <property type="match status" value="1"/>
</dbReference>
<dbReference type="NCBIfam" id="TIGR00225">
    <property type="entry name" value="prc"/>
    <property type="match status" value="1"/>
</dbReference>
<keyword evidence="3 5" id="KW-0378">Hydrolase</keyword>
<dbReference type="InterPro" id="IPR029045">
    <property type="entry name" value="ClpP/crotonase-like_dom_sf"/>
</dbReference>
<dbReference type="InterPro" id="IPR001478">
    <property type="entry name" value="PDZ"/>
</dbReference>
<dbReference type="InterPro" id="IPR004447">
    <property type="entry name" value="Peptidase_S41A"/>
</dbReference>
<dbReference type="SUPFAM" id="SSF50156">
    <property type="entry name" value="PDZ domain-like"/>
    <property type="match status" value="1"/>
</dbReference>
<dbReference type="CDD" id="cd06782">
    <property type="entry name" value="cpPDZ_CPP-like"/>
    <property type="match status" value="1"/>
</dbReference>
<evidence type="ECO:0000313" key="9">
    <source>
        <dbReference type="Proteomes" id="UP000724148"/>
    </source>
</evidence>
<dbReference type="SMART" id="SM00228">
    <property type="entry name" value="PDZ"/>
    <property type="match status" value="1"/>
</dbReference>
<sequence length="405" mass="43905">MAPMERKSWRKFLIIGASLAVVGASFFLGIGVGYINRPAVEKVVSVLNQETAKPQEVDFSLFWDVWRRVESNYVDKAKISREKLVEGAIAGMVRAVGDPYTVFFPPQESKEFREEIKGSFDGIGAEIGIRNSIITVIAPLKDSPAERAGLRAGDKILKIDETVTADLTVEQAVRLIRGERGTKVKLTVFRGSDNNGEPKEIIITRDAIVIPNIRTSVKPGSVFVLQLSHFSESSPDDFQKAVAEFQNSGTSRLILDLRNNPGGYLAAAVDIASWFLPAGEVVVVEKHSDDSEETYRSRGYAALEKTPAVVLINQGSASAAEILAGALRDQRGVKLIGEKTFGKGSVQNLEELPGGSSLKVTIAKWLTPSGKSINENGLEPDISVNATTTPEGSDPVLEKALELLR</sequence>
<accession>A0A931SC91</accession>
<dbReference type="Gene3D" id="3.90.226.10">
    <property type="entry name" value="2-enoyl-CoA Hydratase, Chain A, domain 1"/>
    <property type="match status" value="1"/>
</dbReference>
<feature type="domain" description="PDZ" evidence="7">
    <location>
        <begin position="109"/>
        <end position="177"/>
    </location>
</feature>
<name>A0A931SC91_9BACT</name>
<reference evidence="8" key="1">
    <citation type="submission" date="2020-07" db="EMBL/GenBank/DDBJ databases">
        <title>Huge and variable diversity of episymbiotic CPR bacteria and DPANN archaea in groundwater ecosystems.</title>
        <authorList>
            <person name="He C.Y."/>
            <person name="Keren R."/>
            <person name="Whittaker M."/>
            <person name="Farag I.F."/>
            <person name="Doudna J."/>
            <person name="Cate J.H.D."/>
            <person name="Banfield J.F."/>
        </authorList>
    </citation>
    <scope>NUCLEOTIDE SEQUENCE</scope>
    <source>
        <strain evidence="8">NC_groundwater_193_Ag_S-0.1um_51_7</strain>
    </source>
</reference>
<feature type="transmembrane region" description="Helical" evidence="6">
    <location>
        <begin position="12"/>
        <end position="35"/>
    </location>
</feature>
<evidence type="ECO:0000256" key="5">
    <source>
        <dbReference type="RuleBase" id="RU004404"/>
    </source>
</evidence>
<comment type="similarity">
    <text evidence="1 5">Belongs to the peptidase S41A family.</text>
</comment>
<dbReference type="PANTHER" id="PTHR32060">
    <property type="entry name" value="TAIL-SPECIFIC PROTEASE"/>
    <property type="match status" value="1"/>
</dbReference>
<dbReference type="PANTHER" id="PTHR32060:SF30">
    <property type="entry name" value="CARBOXY-TERMINAL PROCESSING PROTEASE CTPA"/>
    <property type="match status" value="1"/>
</dbReference>
<dbReference type="Gene3D" id="2.30.42.10">
    <property type="match status" value="1"/>
</dbReference>
<organism evidence="8 9">
    <name type="scientific">Candidatus Sungiibacteriota bacterium</name>
    <dbReference type="NCBI Taxonomy" id="2750080"/>
    <lineage>
        <taxon>Bacteria</taxon>
        <taxon>Candidatus Sungiibacteriota</taxon>
    </lineage>
</organism>
<dbReference type="Pfam" id="PF17820">
    <property type="entry name" value="PDZ_6"/>
    <property type="match status" value="1"/>
</dbReference>
<dbReference type="SUPFAM" id="SSF52096">
    <property type="entry name" value="ClpP/crotonase"/>
    <property type="match status" value="1"/>
</dbReference>
<proteinExistence type="inferred from homology"/>
<dbReference type="AlphaFoldDB" id="A0A931SC91"/>
<evidence type="ECO:0000256" key="3">
    <source>
        <dbReference type="ARBA" id="ARBA00022801"/>
    </source>
</evidence>
<dbReference type="GO" id="GO:0008236">
    <property type="term" value="F:serine-type peptidase activity"/>
    <property type="evidence" value="ECO:0007669"/>
    <property type="project" value="UniProtKB-KW"/>
</dbReference>
<evidence type="ECO:0000256" key="4">
    <source>
        <dbReference type="ARBA" id="ARBA00022825"/>
    </source>
</evidence>
<dbReference type="InterPro" id="IPR005151">
    <property type="entry name" value="Tail-specific_protease"/>
</dbReference>
<dbReference type="InterPro" id="IPR041489">
    <property type="entry name" value="PDZ_6"/>
</dbReference>
<dbReference type="Pfam" id="PF22694">
    <property type="entry name" value="CtpB_N-like"/>
    <property type="match status" value="1"/>
</dbReference>
<keyword evidence="6" id="KW-0472">Membrane</keyword>
<keyword evidence="2 5" id="KW-0645">Protease</keyword>
<evidence type="ECO:0000259" key="7">
    <source>
        <dbReference type="PROSITE" id="PS50106"/>
    </source>
</evidence>
<protein>
    <submittedName>
        <fullName evidence="8">S41 family peptidase</fullName>
    </submittedName>
</protein>
<dbReference type="GO" id="GO:0004175">
    <property type="term" value="F:endopeptidase activity"/>
    <property type="evidence" value="ECO:0007669"/>
    <property type="project" value="TreeGrafter"/>
</dbReference>
<keyword evidence="6" id="KW-0812">Transmembrane</keyword>
<dbReference type="Pfam" id="PF03572">
    <property type="entry name" value="Peptidase_S41"/>
    <property type="match status" value="1"/>
</dbReference>
<evidence type="ECO:0000256" key="6">
    <source>
        <dbReference type="SAM" id="Phobius"/>
    </source>
</evidence>
<dbReference type="Proteomes" id="UP000724148">
    <property type="component" value="Unassembled WGS sequence"/>
</dbReference>
<dbReference type="InterPro" id="IPR055210">
    <property type="entry name" value="CtpA/B_N"/>
</dbReference>
<keyword evidence="6" id="KW-1133">Transmembrane helix</keyword>
<dbReference type="CDD" id="cd07560">
    <property type="entry name" value="Peptidase_S41_CPP"/>
    <property type="match status" value="1"/>
</dbReference>
<gene>
    <name evidence="8" type="ORF">HYT40_03855</name>
</gene>
<evidence type="ECO:0000256" key="1">
    <source>
        <dbReference type="ARBA" id="ARBA00009179"/>
    </source>
</evidence>
<evidence type="ECO:0000313" key="8">
    <source>
        <dbReference type="EMBL" id="MBI2097248.1"/>
    </source>
</evidence>
<dbReference type="InterPro" id="IPR036034">
    <property type="entry name" value="PDZ_sf"/>
</dbReference>
<dbReference type="GO" id="GO:0007165">
    <property type="term" value="P:signal transduction"/>
    <property type="evidence" value="ECO:0007669"/>
    <property type="project" value="TreeGrafter"/>
</dbReference>
<evidence type="ECO:0000256" key="2">
    <source>
        <dbReference type="ARBA" id="ARBA00022670"/>
    </source>
</evidence>
<dbReference type="GO" id="GO:0030288">
    <property type="term" value="C:outer membrane-bounded periplasmic space"/>
    <property type="evidence" value="ECO:0007669"/>
    <property type="project" value="TreeGrafter"/>
</dbReference>
<keyword evidence="4 5" id="KW-0720">Serine protease</keyword>
<dbReference type="Gene3D" id="3.30.750.44">
    <property type="match status" value="1"/>
</dbReference>
<dbReference type="EMBL" id="JACOZA010000094">
    <property type="protein sequence ID" value="MBI2097248.1"/>
    <property type="molecule type" value="Genomic_DNA"/>
</dbReference>